<dbReference type="Pfam" id="PF02641">
    <property type="entry name" value="DUF190"/>
    <property type="match status" value="1"/>
</dbReference>
<name>A0A7G7G214_9BACT</name>
<dbReference type="RefSeq" id="WP_185269880.1">
    <property type="nucleotide sequence ID" value="NZ_CP055154.1"/>
</dbReference>
<dbReference type="EMBL" id="CP055154">
    <property type="protein sequence ID" value="QNF31198.1"/>
    <property type="molecule type" value="Genomic_DNA"/>
</dbReference>
<dbReference type="InterPro" id="IPR003793">
    <property type="entry name" value="UPF0166"/>
</dbReference>
<dbReference type="InterPro" id="IPR011322">
    <property type="entry name" value="N-reg_PII-like_a/b"/>
</dbReference>
<evidence type="ECO:0000256" key="1">
    <source>
        <dbReference type="ARBA" id="ARBA00010554"/>
    </source>
</evidence>
<accession>A0A7G7G214</accession>
<dbReference type="Gene3D" id="3.30.70.120">
    <property type="match status" value="1"/>
</dbReference>
<dbReference type="SUPFAM" id="SSF54913">
    <property type="entry name" value="GlnB-like"/>
    <property type="match status" value="1"/>
</dbReference>
<sequence length="123" mass="14269">MSNPIKINERPLGKIQIFIKPKDKLKEDSLIRRLLPKQIYREIVKNARQDGLMMASVYQSHSGFALNDKIRVAHPEYDNADLALCVELMDEKHKLEAFCLKNVALLKGRMIIYKAVEFWEING</sequence>
<dbReference type="Proteomes" id="UP000515237">
    <property type="component" value="Plasmid unnamed1"/>
</dbReference>
<protein>
    <submittedName>
        <fullName evidence="2">DUF190 domain-containing protein</fullName>
    </submittedName>
</protein>
<evidence type="ECO:0000313" key="3">
    <source>
        <dbReference type="Proteomes" id="UP000515237"/>
    </source>
</evidence>
<organism evidence="2 3">
    <name type="scientific">Adhaeribacter swui</name>
    <dbReference type="NCBI Taxonomy" id="2086471"/>
    <lineage>
        <taxon>Bacteria</taxon>
        <taxon>Pseudomonadati</taxon>
        <taxon>Bacteroidota</taxon>
        <taxon>Cytophagia</taxon>
        <taxon>Cytophagales</taxon>
        <taxon>Hymenobacteraceae</taxon>
        <taxon>Adhaeribacter</taxon>
    </lineage>
</organism>
<dbReference type="KEGG" id="aswu:HUW51_00125"/>
<dbReference type="InterPro" id="IPR015867">
    <property type="entry name" value="N-reg_PII/ATP_PRibTrfase_C"/>
</dbReference>
<proteinExistence type="inferred from homology"/>
<gene>
    <name evidence="2" type="ORF">HUW51_00125</name>
</gene>
<keyword evidence="3" id="KW-1185">Reference proteome</keyword>
<reference evidence="2 3" key="1">
    <citation type="journal article" date="2018" name="Int. J. Syst. Evol. Microbiol.">
        <title>Adhaeribacter swui sp. nov., isolated from wet mud.</title>
        <authorList>
            <person name="Kim D.U."/>
            <person name="Kim K.W."/>
            <person name="Kang M.S."/>
            <person name="Kim J.Y."/>
            <person name="Jang J.H."/>
            <person name="Kim M.K."/>
        </authorList>
    </citation>
    <scope>NUCLEOTIDE SEQUENCE [LARGE SCALE GENOMIC DNA]</scope>
    <source>
        <strain evidence="2 3">KCTC 52873</strain>
        <plasmid evidence="2">unnamed1</plasmid>
    </source>
</reference>
<geneLocation type="plasmid" evidence="2 3">
    <name>unnamed1</name>
</geneLocation>
<dbReference type="AlphaFoldDB" id="A0A7G7G214"/>
<comment type="similarity">
    <text evidence="1">Belongs to the UPF0166 family.</text>
</comment>
<keyword evidence="2" id="KW-0614">Plasmid</keyword>
<evidence type="ECO:0000313" key="2">
    <source>
        <dbReference type="EMBL" id="QNF31198.1"/>
    </source>
</evidence>